<keyword evidence="3" id="KW-1185">Reference proteome</keyword>
<dbReference type="EMBL" id="NPDR01000001">
    <property type="protein sequence ID" value="PJZ50771.1"/>
    <property type="molecule type" value="Genomic_DNA"/>
</dbReference>
<gene>
    <name evidence="2" type="ORF">CH362_03120</name>
</gene>
<keyword evidence="1" id="KW-1133">Transmembrane helix</keyword>
<dbReference type="Pfam" id="PF14248">
    <property type="entry name" value="DUF4345"/>
    <property type="match status" value="1"/>
</dbReference>
<accession>A0A2M9YGT7</accession>
<comment type="caution">
    <text evidence="2">The sequence shown here is derived from an EMBL/GenBank/DDBJ whole genome shotgun (WGS) entry which is preliminary data.</text>
</comment>
<proteinExistence type="predicted"/>
<feature type="transmembrane region" description="Helical" evidence="1">
    <location>
        <begin position="129"/>
        <end position="147"/>
    </location>
</feature>
<protein>
    <recommendedName>
        <fullName evidence="4">DUF4345 domain-containing protein</fullName>
    </recommendedName>
</protein>
<feature type="transmembrane region" description="Helical" evidence="1">
    <location>
        <begin position="74"/>
        <end position="92"/>
    </location>
</feature>
<dbReference type="InterPro" id="IPR025597">
    <property type="entry name" value="DUF4345"/>
</dbReference>
<sequence length="150" mass="16442">MYLILIPNERTKMQTHSISDQTGSLISWITKIFLALNLAVYAGFTIAFLLFPVPLANAIGYTIHSSAALADFRAMYSGLCFGVGLIVYYGLVKPEFKTQAILLSVASAAGLFVARLYTLFLDGPGNEYIYLSMATEIVSVFLGAWLLKKN</sequence>
<keyword evidence="1" id="KW-0812">Transmembrane</keyword>
<dbReference type="Proteomes" id="UP000231926">
    <property type="component" value="Unassembled WGS sequence"/>
</dbReference>
<organism evidence="2 3">
    <name type="scientific">Leptospira saintgironsiae</name>
    <dbReference type="NCBI Taxonomy" id="2023183"/>
    <lineage>
        <taxon>Bacteria</taxon>
        <taxon>Pseudomonadati</taxon>
        <taxon>Spirochaetota</taxon>
        <taxon>Spirochaetia</taxon>
        <taxon>Leptospirales</taxon>
        <taxon>Leptospiraceae</taxon>
        <taxon>Leptospira</taxon>
    </lineage>
</organism>
<evidence type="ECO:0000256" key="1">
    <source>
        <dbReference type="SAM" id="Phobius"/>
    </source>
</evidence>
<feature type="transmembrane region" description="Helical" evidence="1">
    <location>
        <begin position="99"/>
        <end position="117"/>
    </location>
</feature>
<name>A0A2M9YGT7_9LEPT</name>
<evidence type="ECO:0000313" key="3">
    <source>
        <dbReference type="Proteomes" id="UP000231926"/>
    </source>
</evidence>
<evidence type="ECO:0000313" key="2">
    <source>
        <dbReference type="EMBL" id="PJZ50771.1"/>
    </source>
</evidence>
<feature type="transmembrane region" description="Helical" evidence="1">
    <location>
        <begin position="32"/>
        <end position="54"/>
    </location>
</feature>
<dbReference type="OrthoDB" id="344682at2"/>
<dbReference type="AlphaFoldDB" id="A0A2M9YGT7"/>
<reference evidence="2 3" key="1">
    <citation type="submission" date="2017-07" db="EMBL/GenBank/DDBJ databases">
        <title>Leptospira spp. isolated from tropical soils.</title>
        <authorList>
            <person name="Thibeaux R."/>
            <person name="Iraola G."/>
            <person name="Ferres I."/>
            <person name="Bierque E."/>
            <person name="Girault D."/>
            <person name="Soupe-Gilbert M.-E."/>
            <person name="Picardeau M."/>
            <person name="Goarant C."/>
        </authorList>
    </citation>
    <scope>NUCLEOTIDE SEQUENCE [LARGE SCALE GENOMIC DNA]</scope>
    <source>
        <strain evidence="2 3">FH4-C-A2</strain>
    </source>
</reference>
<keyword evidence="1" id="KW-0472">Membrane</keyword>
<evidence type="ECO:0008006" key="4">
    <source>
        <dbReference type="Google" id="ProtNLM"/>
    </source>
</evidence>